<gene>
    <name evidence="3" type="ORF">H6A31_03485</name>
</gene>
<sequence length="935" mass="105085">MKKFLIFYLLVLVSLSHAYAQDAGATYKKANQQYVLFESERDKGTNAAGMYTYLLEAYNDFVQVTKEQNNASYIQGTKNRLRSIYPYLLNAALYYYEQKENTKALDFAAAYIDTRYMPLFRSELLPKDDRYNSIVYFAAVTAYNMKKLDQAKRYFQIYLESGDSTQEKDCFVYLNMIYMAQKNYEEQENILEKAISKYPVSLDFLYNLVNVHIATNNMPKLLNAIDRILKIDPNNLQVLPIKARILERQGNNLEALDIYKRLYALAPNNFELLTGLARANFNVATKIVNDGATIASDTEYALVRQKAATYLEEAQKLFMEILKQKPDSKMYMQGLAEVYQYMDMTSEYEVLNKIIADGASFTTFAPRLLAYNEALKKSQEVTNNASSEPTPVVLEPAQLVIRVDSFIDGNNNKVIDAGESFAVKFSIANKGKGDAYSVRIRLSEQQGYDQYFEGPRELDGGNIPAGTTKEYTFRYLVKKEVPTALAKINIYAFEANGFDADPSELIVNTQEYAMPRLKIADHQFFASNGSSITLGSNGKLTIALQNFGTKTARNVKVNFTLPKNVYTTDSPEMQIDSIAPGEVATLDYGFLVNKRFSEDSVAVMLTATDDTRSSIINEAYKVKLGEYLTASTSIKINGKLANRKVNMQDFQLSFKSELLDGIPEGAVNRHRYALIIGNEDYSMTGANAEINVPYAVNDAMVFREYCVRTFGIPASQIKMIPNATAGMMHEQLDWLLNMASTDPDAELFFYYSGHGNNDEATKQAYLLPVDITGKNIHLGISLADLYQKLATYPVKGSYVFLDACFSGGYKSAAPLIAQKGVRVVPKLGMPQGNTISFSSSSGDQTSSVYHDKKQGYYTYYLLKTIKDSHGDITMQELFDKTNAEVKKATALLGKMQEPQYIVSPTWKTWGSIQLKTPETQIHVEKSDSLTNHTAL</sequence>
<dbReference type="InterPro" id="IPR011990">
    <property type="entry name" value="TPR-like_helical_dom_sf"/>
</dbReference>
<evidence type="ECO:0000313" key="4">
    <source>
        <dbReference type="Proteomes" id="UP000703295"/>
    </source>
</evidence>
<feature type="signal peptide" evidence="1">
    <location>
        <begin position="1"/>
        <end position="20"/>
    </location>
</feature>
<keyword evidence="1" id="KW-0732">Signal</keyword>
<comment type="caution">
    <text evidence="3">The sequence shown here is derived from an EMBL/GenBank/DDBJ whole genome shotgun (WGS) entry which is preliminary data.</text>
</comment>
<feature type="domain" description="Peptidase C14 caspase" evidence="2">
    <location>
        <begin position="671"/>
        <end position="902"/>
    </location>
</feature>
<feature type="chain" id="PRO_5046857351" evidence="1">
    <location>
        <begin position="21"/>
        <end position="935"/>
    </location>
</feature>
<evidence type="ECO:0000256" key="1">
    <source>
        <dbReference type="SAM" id="SignalP"/>
    </source>
</evidence>
<dbReference type="PANTHER" id="PTHR22576">
    <property type="entry name" value="MUCOSA ASSOCIATED LYMPHOID TISSUE LYMPHOMA TRANSLOCATION PROTEIN 1/PARACASPASE"/>
    <property type="match status" value="1"/>
</dbReference>
<keyword evidence="4" id="KW-1185">Reference proteome</keyword>
<name>A0ABS2ETP5_9BACE</name>
<dbReference type="Gene3D" id="3.40.50.1460">
    <property type="match status" value="1"/>
</dbReference>
<dbReference type="Proteomes" id="UP000703295">
    <property type="component" value="Unassembled WGS sequence"/>
</dbReference>
<evidence type="ECO:0000259" key="2">
    <source>
        <dbReference type="Pfam" id="PF00656"/>
    </source>
</evidence>
<dbReference type="Gene3D" id="1.25.40.10">
    <property type="entry name" value="Tetratricopeptide repeat domain"/>
    <property type="match status" value="1"/>
</dbReference>
<dbReference type="SUPFAM" id="SSF48452">
    <property type="entry name" value="TPR-like"/>
    <property type="match status" value="1"/>
</dbReference>
<dbReference type="PANTHER" id="PTHR22576:SF37">
    <property type="entry name" value="MUCOSA-ASSOCIATED LYMPHOID TISSUE LYMPHOMA TRANSLOCATION PROTEIN 1"/>
    <property type="match status" value="1"/>
</dbReference>
<evidence type="ECO:0000313" key="3">
    <source>
        <dbReference type="EMBL" id="MBM6757759.1"/>
    </source>
</evidence>
<proteinExistence type="predicted"/>
<organism evidence="3 4">
    <name type="scientific">Bacteroides mediterraneensis</name>
    <dbReference type="NCBI Taxonomy" id="1841856"/>
    <lineage>
        <taxon>Bacteria</taxon>
        <taxon>Pseudomonadati</taxon>
        <taxon>Bacteroidota</taxon>
        <taxon>Bacteroidia</taxon>
        <taxon>Bacteroidales</taxon>
        <taxon>Bacteroidaceae</taxon>
        <taxon>Bacteroides</taxon>
    </lineage>
</organism>
<dbReference type="EMBL" id="JACJJW010000005">
    <property type="protein sequence ID" value="MBM6757759.1"/>
    <property type="molecule type" value="Genomic_DNA"/>
</dbReference>
<protein>
    <submittedName>
        <fullName evidence="3">Caspase family protein</fullName>
    </submittedName>
</protein>
<dbReference type="Pfam" id="PF00656">
    <property type="entry name" value="Peptidase_C14"/>
    <property type="match status" value="1"/>
</dbReference>
<reference evidence="3 4" key="1">
    <citation type="journal article" date="2021" name="Sci. Rep.">
        <title>The distribution of antibiotic resistance genes in chicken gut microbiota commensals.</title>
        <authorList>
            <person name="Juricova H."/>
            <person name="Matiasovicova J."/>
            <person name="Kubasova T."/>
            <person name="Cejkova D."/>
            <person name="Rychlik I."/>
        </authorList>
    </citation>
    <scope>NUCLEOTIDE SEQUENCE [LARGE SCALE GENOMIC DNA]</scope>
    <source>
        <strain evidence="3 4">An801</strain>
    </source>
</reference>
<dbReference type="RefSeq" id="WP_204474794.1">
    <property type="nucleotide sequence ID" value="NZ_JACJJW010000005.1"/>
</dbReference>
<dbReference type="InterPro" id="IPR029030">
    <property type="entry name" value="Caspase-like_dom_sf"/>
</dbReference>
<dbReference type="InterPro" id="IPR011600">
    <property type="entry name" value="Pept_C14_caspase"/>
</dbReference>
<dbReference type="InterPro" id="IPR052039">
    <property type="entry name" value="Caspase-related_regulators"/>
</dbReference>
<dbReference type="SUPFAM" id="SSF52129">
    <property type="entry name" value="Caspase-like"/>
    <property type="match status" value="1"/>
</dbReference>
<accession>A0ABS2ETP5</accession>